<evidence type="ECO:0000259" key="1">
    <source>
        <dbReference type="Pfam" id="PF13338"/>
    </source>
</evidence>
<keyword evidence="3" id="KW-1185">Reference proteome</keyword>
<feature type="domain" description="AbiEi antitoxin N-terminal" evidence="1">
    <location>
        <begin position="6"/>
        <end position="48"/>
    </location>
</feature>
<dbReference type="AlphaFoldDB" id="A0A4Q7LXT9"/>
<name>A0A4Q7LXT9_9MICO</name>
<dbReference type="Proteomes" id="UP000293852">
    <property type="component" value="Unassembled WGS sequence"/>
</dbReference>
<evidence type="ECO:0000313" key="3">
    <source>
        <dbReference type="Proteomes" id="UP000293852"/>
    </source>
</evidence>
<proteinExistence type="predicted"/>
<evidence type="ECO:0000313" key="2">
    <source>
        <dbReference type="EMBL" id="RZS59895.1"/>
    </source>
</evidence>
<dbReference type="Pfam" id="PF13338">
    <property type="entry name" value="AbiEi_4"/>
    <property type="match status" value="1"/>
</dbReference>
<dbReference type="EMBL" id="SGWX01000001">
    <property type="protein sequence ID" value="RZS59895.1"/>
    <property type="molecule type" value="Genomic_DNA"/>
</dbReference>
<reference evidence="2 3" key="1">
    <citation type="submission" date="2019-02" db="EMBL/GenBank/DDBJ databases">
        <title>Sequencing the genomes of 1000 actinobacteria strains.</title>
        <authorList>
            <person name="Klenk H.-P."/>
        </authorList>
    </citation>
    <scope>NUCLEOTIDE SEQUENCE [LARGE SCALE GENOMIC DNA]</scope>
    <source>
        <strain evidence="2 3">DSM 16932</strain>
    </source>
</reference>
<dbReference type="InterPro" id="IPR025159">
    <property type="entry name" value="AbiEi_N"/>
</dbReference>
<sequence length="341" mass="37418">MPDGVVRLASQQEGLVTSRQLAACGVPRQRVADKVAQGTLVRVSRGVFDVELVPVVDRTPHWARAQGWERPGAVVDHLHRRAAILALFERGSAAIAVGLAALALHEVRGLPADFDPAVTIPRRAPRTSPGRGSVRRARRSDDVVIVRGLRAAPLPCAVAQALLELASRPGRRRYAVALLDDVVSRGLIDLDGLREVRRRVWHRPGAAQAREWLDQVNPGSQSPAETWARLSCEDAGCPPDRLQLEVRNHAGILIARVDMAWLLPRGGWLFAEIDGQDVHSTPLAVVRDRTRQNLLADLGAVLRFTGRDAWSGRVADEVARRLTTAGWRPRRPTPPTLHLPH</sequence>
<organism evidence="2 3">
    <name type="scientific">Xylanimonas ulmi</name>
    <dbReference type="NCBI Taxonomy" id="228973"/>
    <lineage>
        <taxon>Bacteria</taxon>
        <taxon>Bacillati</taxon>
        <taxon>Actinomycetota</taxon>
        <taxon>Actinomycetes</taxon>
        <taxon>Micrococcales</taxon>
        <taxon>Promicromonosporaceae</taxon>
        <taxon>Xylanimonas</taxon>
    </lineage>
</organism>
<gene>
    <name evidence="2" type="ORF">EV386_0132</name>
</gene>
<comment type="caution">
    <text evidence="2">The sequence shown here is derived from an EMBL/GenBank/DDBJ whole genome shotgun (WGS) entry which is preliminary data.</text>
</comment>
<accession>A0A4Q7LXT9</accession>
<protein>
    <submittedName>
        <fullName evidence="2">Putative AbiEi antitoxin of type IV toxin-antitoxin system</fullName>
    </submittedName>
</protein>